<accession>A0ACC2LWA7</accession>
<dbReference type="EMBL" id="CM056811">
    <property type="protein sequence ID" value="KAJ8637371.1"/>
    <property type="molecule type" value="Genomic_DNA"/>
</dbReference>
<protein>
    <submittedName>
        <fullName evidence="1">Uncharacterized protein</fullName>
    </submittedName>
</protein>
<proteinExistence type="predicted"/>
<dbReference type="Proteomes" id="UP001234297">
    <property type="component" value="Chromosome 3"/>
</dbReference>
<gene>
    <name evidence="1" type="ORF">MRB53_011638</name>
</gene>
<sequence length="102" mass="11720">MIQSEVGHTVEDDLDRWSAKASVRHKRNTTSKTRGHAKELRVEVYTPLSLSQLWDPKKPYASSIPEILAAYIYLLNLLSDSYRISNRKVNQRSPRFLSFVGS</sequence>
<comment type="caution">
    <text evidence="1">The sequence shown here is derived from an EMBL/GenBank/DDBJ whole genome shotgun (WGS) entry which is preliminary data.</text>
</comment>
<evidence type="ECO:0000313" key="2">
    <source>
        <dbReference type="Proteomes" id="UP001234297"/>
    </source>
</evidence>
<evidence type="ECO:0000313" key="1">
    <source>
        <dbReference type="EMBL" id="KAJ8637371.1"/>
    </source>
</evidence>
<keyword evidence="2" id="KW-1185">Reference proteome</keyword>
<name>A0ACC2LWA7_PERAE</name>
<organism evidence="1 2">
    <name type="scientific">Persea americana</name>
    <name type="common">Avocado</name>
    <dbReference type="NCBI Taxonomy" id="3435"/>
    <lineage>
        <taxon>Eukaryota</taxon>
        <taxon>Viridiplantae</taxon>
        <taxon>Streptophyta</taxon>
        <taxon>Embryophyta</taxon>
        <taxon>Tracheophyta</taxon>
        <taxon>Spermatophyta</taxon>
        <taxon>Magnoliopsida</taxon>
        <taxon>Magnoliidae</taxon>
        <taxon>Laurales</taxon>
        <taxon>Lauraceae</taxon>
        <taxon>Persea</taxon>
    </lineage>
</organism>
<reference evidence="1 2" key="1">
    <citation type="journal article" date="2022" name="Hortic Res">
        <title>A haplotype resolved chromosomal level avocado genome allows analysis of novel avocado genes.</title>
        <authorList>
            <person name="Nath O."/>
            <person name="Fletcher S.J."/>
            <person name="Hayward A."/>
            <person name="Shaw L.M."/>
            <person name="Masouleh A.K."/>
            <person name="Furtado A."/>
            <person name="Henry R.J."/>
            <person name="Mitter N."/>
        </authorList>
    </citation>
    <scope>NUCLEOTIDE SEQUENCE [LARGE SCALE GENOMIC DNA]</scope>
    <source>
        <strain evidence="2">cv. Hass</strain>
    </source>
</reference>